<dbReference type="EMBL" id="JBBKXX010000003">
    <property type="protein sequence ID" value="MFD3409058.1"/>
    <property type="molecule type" value="Genomic_DNA"/>
</dbReference>
<dbReference type="RefSeq" id="WP_377981403.1">
    <property type="nucleotide sequence ID" value="NZ_JBBKXX010000003.1"/>
</dbReference>
<protein>
    <submittedName>
        <fullName evidence="1">Uncharacterized protein</fullName>
    </submittedName>
</protein>
<sequence>MASSIFYQFHVDKCLVDSHLLDHFKNDGWHLRENEDQFFAKYEWPDIILSKDIIKDDSIEALGCYKTYTNYRREGSIVLFYNNILETANQYKVNKSSAESLEKIVQYLTTIVLVHEFVHWLMHYVNPGTKLPFTRVKVKYEVLDEIEFHECFAQLFTFYFVNNKGGLYKDIFDWLELRQPSQYTVYKVLITTGVKKPDSIYLLKLCKALDVQSYNHLKALIFTWGLGRKINSGLLLTLLAKVHSKSLNNHFLIKDYFAGRYCEKPKLKLIISKFETLFSLLYFREKTYLINYLVKNEKQFLVNFLKSNSQYKKVVSKYIIKEYNMVGGYSIDLIISTLLIPGGYGII</sequence>
<proteinExistence type="predicted"/>
<name>A0ABW6DK32_9BACT</name>
<keyword evidence="2" id="KW-1185">Reference proteome</keyword>
<evidence type="ECO:0000313" key="1">
    <source>
        <dbReference type="EMBL" id="MFD3409058.1"/>
    </source>
</evidence>
<gene>
    <name evidence="1" type="ORF">SKC37_10345</name>
</gene>
<organism evidence="1 2">
    <name type="scientific">Aquirufa esocilacus</name>
    <dbReference type="NCBI Taxonomy" id="3096513"/>
    <lineage>
        <taxon>Bacteria</taxon>
        <taxon>Pseudomonadati</taxon>
        <taxon>Bacteroidota</taxon>
        <taxon>Cytophagia</taxon>
        <taxon>Cytophagales</taxon>
        <taxon>Flectobacillaceae</taxon>
        <taxon>Aquirufa</taxon>
    </lineage>
</organism>
<evidence type="ECO:0000313" key="2">
    <source>
        <dbReference type="Proteomes" id="UP001598019"/>
    </source>
</evidence>
<accession>A0ABW6DK32</accession>
<reference evidence="1 2" key="1">
    <citation type="submission" date="2024-03" db="EMBL/GenBank/DDBJ databases">
        <title>Aquirufa genome sequencing.</title>
        <authorList>
            <person name="Pitt A."/>
            <person name="Hahn M.W."/>
        </authorList>
    </citation>
    <scope>NUCLEOTIDE SEQUENCE [LARGE SCALE GENOMIC DNA]</scope>
    <source>
        <strain evidence="1 2">HETE-83D</strain>
    </source>
</reference>
<comment type="caution">
    <text evidence="1">The sequence shown here is derived from an EMBL/GenBank/DDBJ whole genome shotgun (WGS) entry which is preliminary data.</text>
</comment>
<dbReference type="Proteomes" id="UP001598019">
    <property type="component" value="Unassembled WGS sequence"/>
</dbReference>